<dbReference type="Proteomes" id="UP000004095">
    <property type="component" value="Unassembled WGS sequence"/>
</dbReference>
<proteinExistence type="predicted"/>
<reference evidence="2 3" key="1">
    <citation type="submission" date="2007-01" db="EMBL/GenBank/DDBJ databases">
        <authorList>
            <person name="Haygood M."/>
            <person name="Podell S."/>
            <person name="Anderson C."/>
            <person name="Hopkinson B."/>
            <person name="Roe K."/>
            <person name="Barbeau K."/>
            <person name="Gaasterland T."/>
            <person name="Ferriera S."/>
            <person name="Johnson J."/>
            <person name="Kravitz S."/>
            <person name="Beeson K."/>
            <person name="Sutton G."/>
            <person name="Rogers Y.-H."/>
            <person name="Friedman R."/>
            <person name="Frazier M."/>
            <person name="Venter J.C."/>
        </authorList>
    </citation>
    <scope>NUCLEOTIDE SEQUENCE [LARGE SCALE GENOMIC DNA]</scope>
    <source>
        <strain evidence="2 3">ATCC 23134</strain>
    </source>
</reference>
<dbReference type="AlphaFoldDB" id="A1ZT68"/>
<evidence type="ECO:0000256" key="1">
    <source>
        <dbReference type="SAM" id="MobiDB-lite"/>
    </source>
</evidence>
<protein>
    <submittedName>
        <fullName evidence="2">Uncharacterized protein</fullName>
    </submittedName>
</protein>
<gene>
    <name evidence="2" type="ORF">M23134_07054</name>
</gene>
<comment type="caution">
    <text evidence="2">The sequence shown here is derived from an EMBL/GenBank/DDBJ whole genome shotgun (WGS) entry which is preliminary data.</text>
</comment>
<feature type="region of interest" description="Disordered" evidence="1">
    <location>
        <begin position="33"/>
        <end position="52"/>
    </location>
</feature>
<keyword evidence="3" id="KW-1185">Reference proteome</keyword>
<evidence type="ECO:0000313" key="2">
    <source>
        <dbReference type="EMBL" id="EAY26459.1"/>
    </source>
</evidence>
<name>A1ZT68_MICM2</name>
<accession>A1ZT68</accession>
<organism evidence="2 3">
    <name type="scientific">Microscilla marina ATCC 23134</name>
    <dbReference type="NCBI Taxonomy" id="313606"/>
    <lineage>
        <taxon>Bacteria</taxon>
        <taxon>Pseudomonadati</taxon>
        <taxon>Bacteroidota</taxon>
        <taxon>Cytophagia</taxon>
        <taxon>Cytophagales</taxon>
        <taxon>Microscillaceae</taxon>
        <taxon>Microscilla</taxon>
    </lineage>
</organism>
<dbReference type="EMBL" id="AAWS01000034">
    <property type="protein sequence ID" value="EAY26459.1"/>
    <property type="molecule type" value="Genomic_DNA"/>
</dbReference>
<sequence length="52" mass="5642">MLSFSYFDNCIACYTAFNQKSIGTEKKEASACSKPAKKTKSPELGSGDLELC</sequence>
<evidence type="ECO:0000313" key="3">
    <source>
        <dbReference type="Proteomes" id="UP000004095"/>
    </source>
</evidence>